<reference evidence="3" key="1">
    <citation type="submission" date="2021-10" db="EMBL/GenBank/DDBJ databases">
        <title>Loktanella gaetbuli sp. nov., isolated from a tidal flat.</title>
        <authorList>
            <person name="Park S."/>
            <person name="Yoon J.-H."/>
        </authorList>
    </citation>
    <scope>NUCLEOTIDE SEQUENCE</scope>
    <source>
        <strain evidence="3">TSTF-M6</strain>
    </source>
</reference>
<name>A0ABS8BVI2_9RHOB</name>
<evidence type="ECO:0000313" key="3">
    <source>
        <dbReference type="EMBL" id="MCB5199531.1"/>
    </source>
</evidence>
<evidence type="ECO:0000259" key="2">
    <source>
        <dbReference type="Pfam" id="PF00188"/>
    </source>
</evidence>
<gene>
    <name evidence="3" type="ORF">LGQ03_09790</name>
</gene>
<comment type="caution">
    <text evidence="3">The sequence shown here is derived from an EMBL/GenBank/DDBJ whole genome shotgun (WGS) entry which is preliminary data.</text>
</comment>
<proteinExistence type="predicted"/>
<dbReference type="CDD" id="cd05379">
    <property type="entry name" value="CAP_bacterial"/>
    <property type="match status" value="1"/>
</dbReference>
<dbReference type="Proteomes" id="UP001138961">
    <property type="component" value="Unassembled WGS sequence"/>
</dbReference>
<dbReference type="InterPro" id="IPR035940">
    <property type="entry name" value="CAP_sf"/>
</dbReference>
<protein>
    <submittedName>
        <fullName evidence="3">CAP domain-containing protein</fullName>
    </submittedName>
</protein>
<feature type="domain" description="SCP" evidence="2">
    <location>
        <begin position="49"/>
        <end position="150"/>
    </location>
</feature>
<dbReference type="EMBL" id="JAJATZ010000004">
    <property type="protein sequence ID" value="MCB5199531.1"/>
    <property type="molecule type" value="Genomic_DNA"/>
</dbReference>
<feature type="signal peptide" evidence="1">
    <location>
        <begin position="1"/>
        <end position="16"/>
    </location>
</feature>
<dbReference type="PROSITE" id="PS51257">
    <property type="entry name" value="PROKAR_LIPOPROTEIN"/>
    <property type="match status" value="1"/>
</dbReference>
<accession>A0ABS8BVI2</accession>
<sequence>MKMFALPLILSLSACVPVPVPVIMVSDGAPRQALAGNTPAFAGFDRQLAAARAQAGRAPLVSNAALDRVAADFAAELAARRALTHRDRNGGNAMARARRAGVAACGVGENIAQGYGTSDQAFAGWMASPAHRRNMLNATYTNYGIGTADGYWVVVMLLPC</sequence>
<keyword evidence="4" id="KW-1185">Reference proteome</keyword>
<dbReference type="Gene3D" id="3.40.33.10">
    <property type="entry name" value="CAP"/>
    <property type="match status" value="1"/>
</dbReference>
<keyword evidence="1" id="KW-0732">Signal</keyword>
<feature type="chain" id="PRO_5045444862" evidence="1">
    <location>
        <begin position="17"/>
        <end position="160"/>
    </location>
</feature>
<evidence type="ECO:0000256" key="1">
    <source>
        <dbReference type="SAM" id="SignalP"/>
    </source>
</evidence>
<dbReference type="PANTHER" id="PTHR31157:SF1">
    <property type="entry name" value="SCP DOMAIN-CONTAINING PROTEIN"/>
    <property type="match status" value="1"/>
</dbReference>
<dbReference type="InterPro" id="IPR014044">
    <property type="entry name" value="CAP_dom"/>
</dbReference>
<dbReference type="RefSeq" id="WP_226748254.1">
    <property type="nucleotide sequence ID" value="NZ_JAJATZ010000004.1"/>
</dbReference>
<dbReference type="PANTHER" id="PTHR31157">
    <property type="entry name" value="SCP DOMAIN-CONTAINING PROTEIN"/>
    <property type="match status" value="1"/>
</dbReference>
<evidence type="ECO:0000313" key="4">
    <source>
        <dbReference type="Proteomes" id="UP001138961"/>
    </source>
</evidence>
<dbReference type="Pfam" id="PF00188">
    <property type="entry name" value="CAP"/>
    <property type="match status" value="1"/>
</dbReference>
<organism evidence="3 4">
    <name type="scientific">Loktanella gaetbuli</name>
    <dbReference type="NCBI Taxonomy" id="2881335"/>
    <lineage>
        <taxon>Bacteria</taxon>
        <taxon>Pseudomonadati</taxon>
        <taxon>Pseudomonadota</taxon>
        <taxon>Alphaproteobacteria</taxon>
        <taxon>Rhodobacterales</taxon>
        <taxon>Roseobacteraceae</taxon>
        <taxon>Loktanella</taxon>
    </lineage>
</organism>
<dbReference type="SUPFAM" id="SSF55797">
    <property type="entry name" value="PR-1-like"/>
    <property type="match status" value="1"/>
</dbReference>